<dbReference type="Proteomes" id="UP000027238">
    <property type="component" value="Unassembled WGS sequence"/>
</dbReference>
<evidence type="ECO:0000313" key="2">
    <source>
        <dbReference type="EMBL" id="KDN61559.1"/>
    </source>
</evidence>
<comment type="caution">
    <text evidence="2">The sequence shown here is derived from an EMBL/GenBank/DDBJ whole genome shotgun (WGS) entry which is preliminary data.</text>
</comment>
<reference evidence="3" key="1">
    <citation type="journal article" date="2014" name="Genome Announc.">
        <title>Draft genome sequence of Colletotrichum sublineola, a destructive pathogen of cultivated sorghum.</title>
        <authorList>
            <person name="Baroncelli R."/>
            <person name="Sanz-Martin J.M."/>
            <person name="Rech G.E."/>
            <person name="Sukno S.A."/>
            <person name="Thon M.R."/>
        </authorList>
    </citation>
    <scope>NUCLEOTIDE SEQUENCE [LARGE SCALE GENOMIC DNA]</scope>
    <source>
        <strain evidence="3">TX430BB</strain>
    </source>
</reference>
<feature type="compositionally biased region" description="Basic residues" evidence="1">
    <location>
        <begin position="28"/>
        <end position="41"/>
    </location>
</feature>
<evidence type="ECO:0000256" key="1">
    <source>
        <dbReference type="SAM" id="MobiDB-lite"/>
    </source>
</evidence>
<proteinExistence type="predicted"/>
<sequence>MAAPPPTAHLRKIRTKSGLSNAGWQRRSLLRKPSRPVRRYTRSASTDASVVSIFIPPRQFAPSAQTPFFRRNAKAGQNRQSFTVPSPFETGKPVYEGARAHALMNAVSCSRHRPSNMSEVTERGEENVLQLGEAI</sequence>
<dbReference type="EMBL" id="JMSE01001400">
    <property type="protein sequence ID" value="KDN61559.1"/>
    <property type="molecule type" value="Genomic_DNA"/>
</dbReference>
<protein>
    <submittedName>
        <fullName evidence="2">Uncharacterized protein</fullName>
    </submittedName>
</protein>
<gene>
    <name evidence="2" type="ORF">CSUB01_04153</name>
</gene>
<feature type="region of interest" description="Disordered" evidence="1">
    <location>
        <begin position="1"/>
        <end position="42"/>
    </location>
</feature>
<keyword evidence="3" id="KW-1185">Reference proteome</keyword>
<organism evidence="2 3">
    <name type="scientific">Colletotrichum sublineola</name>
    <name type="common">Sorghum anthracnose fungus</name>
    <dbReference type="NCBI Taxonomy" id="1173701"/>
    <lineage>
        <taxon>Eukaryota</taxon>
        <taxon>Fungi</taxon>
        <taxon>Dikarya</taxon>
        <taxon>Ascomycota</taxon>
        <taxon>Pezizomycotina</taxon>
        <taxon>Sordariomycetes</taxon>
        <taxon>Hypocreomycetidae</taxon>
        <taxon>Glomerellales</taxon>
        <taxon>Glomerellaceae</taxon>
        <taxon>Colletotrichum</taxon>
        <taxon>Colletotrichum graminicola species complex</taxon>
    </lineage>
</organism>
<accession>A0A066X1K2</accession>
<name>A0A066X1K2_COLSU</name>
<evidence type="ECO:0000313" key="3">
    <source>
        <dbReference type="Proteomes" id="UP000027238"/>
    </source>
</evidence>
<dbReference type="HOGENOM" id="CLU_1885638_0_0_1"/>
<dbReference type="AlphaFoldDB" id="A0A066X1K2"/>